<organism evidence="2 3">
    <name type="scientific">Prochlorococcus marinus str. MIT 9201</name>
    <dbReference type="NCBI Taxonomy" id="93057"/>
    <lineage>
        <taxon>Bacteria</taxon>
        <taxon>Bacillati</taxon>
        <taxon>Cyanobacteriota</taxon>
        <taxon>Cyanophyceae</taxon>
        <taxon>Synechococcales</taxon>
        <taxon>Prochlorococcaceae</taxon>
        <taxon>Prochlorococcus</taxon>
    </lineage>
</organism>
<dbReference type="RefSeq" id="WP_032521550.1">
    <property type="nucleotide sequence ID" value="NZ_CP138977.1"/>
</dbReference>
<dbReference type="Pfam" id="PF10999">
    <property type="entry name" value="DUF2839"/>
    <property type="match status" value="1"/>
</dbReference>
<gene>
    <name evidence="2" type="ORF">EU95_0327</name>
</gene>
<evidence type="ECO:0000256" key="1">
    <source>
        <dbReference type="SAM" id="Phobius"/>
    </source>
</evidence>
<dbReference type="Proteomes" id="UP000030355">
    <property type="component" value="Unassembled WGS sequence"/>
</dbReference>
<evidence type="ECO:0000313" key="3">
    <source>
        <dbReference type="Proteomes" id="UP000030355"/>
    </source>
</evidence>
<proteinExistence type="predicted"/>
<protein>
    <submittedName>
        <fullName evidence="2">Uncharacterized protein</fullName>
    </submittedName>
</protein>
<dbReference type="OrthoDB" id="541413at2"/>
<feature type="transmembrane region" description="Helical" evidence="1">
    <location>
        <begin position="41"/>
        <end position="62"/>
    </location>
</feature>
<keyword evidence="1" id="KW-1133">Transmembrane helix</keyword>
<reference evidence="3" key="1">
    <citation type="journal article" date="2014" name="Sci. Data">
        <title>Genomes of diverse isolates of the marine cyanobacterium Prochlorococcus.</title>
        <authorList>
            <person name="Biller S."/>
            <person name="Berube P."/>
            <person name="Thompson J."/>
            <person name="Kelly L."/>
            <person name="Roggensack S."/>
            <person name="Awad L."/>
            <person name="Roache-Johnson K."/>
            <person name="Ding H."/>
            <person name="Giovannoni S.J."/>
            <person name="Moore L.R."/>
            <person name="Chisholm S.W."/>
        </authorList>
    </citation>
    <scope>NUCLEOTIDE SEQUENCE [LARGE SCALE GENOMIC DNA]</scope>
    <source>
        <strain evidence="3">MIT 9201</strain>
    </source>
</reference>
<evidence type="ECO:0000313" key="2">
    <source>
        <dbReference type="EMBL" id="KGF97230.1"/>
    </source>
</evidence>
<accession>A0A0A2A6J6</accession>
<keyword evidence="1" id="KW-0472">Membrane</keyword>
<dbReference type="InterPro" id="IPR021262">
    <property type="entry name" value="DUF2839"/>
</dbReference>
<dbReference type="eggNOG" id="ENOG5030QED">
    <property type="taxonomic scope" value="Bacteria"/>
</dbReference>
<keyword evidence="1" id="KW-0812">Transmembrane</keyword>
<dbReference type="EMBL" id="JNAL01000006">
    <property type="protein sequence ID" value="KGF97230.1"/>
    <property type="molecule type" value="Genomic_DNA"/>
</dbReference>
<comment type="caution">
    <text evidence="2">The sequence shown here is derived from an EMBL/GenBank/DDBJ whole genome shotgun (WGS) entry which is preliminary data.</text>
</comment>
<sequence>MGEAKRREELGLPPKQKKVELNKSDRYIPWLPITKSRIKKYPYMGVATMALGAIIFLVSGGANSIN</sequence>
<dbReference type="AlphaFoldDB" id="A0A0A2A6J6"/>
<name>A0A0A2A6J6_PROMR</name>